<evidence type="ECO:0000259" key="1">
    <source>
        <dbReference type="Pfam" id="PF23366"/>
    </source>
</evidence>
<dbReference type="Pfam" id="PF23366">
    <property type="entry name" value="Beta-prop_HVO_0234"/>
    <property type="match status" value="1"/>
</dbReference>
<gene>
    <name evidence="2" type="ORF">J07HQW2_02287</name>
</gene>
<dbReference type="HOGENOM" id="CLU_082034_0_0_2"/>
<organism evidence="2 3">
    <name type="scientific">Haloquadratum walsbyi J07HQW2</name>
    <dbReference type="NCBI Taxonomy" id="1238425"/>
    <lineage>
        <taxon>Archaea</taxon>
        <taxon>Methanobacteriati</taxon>
        <taxon>Methanobacteriota</taxon>
        <taxon>Stenosarchaea group</taxon>
        <taxon>Halobacteria</taxon>
        <taxon>Halobacteriales</taxon>
        <taxon>Haloferacaceae</taxon>
        <taxon>Haloquadratum</taxon>
    </lineage>
</organism>
<dbReference type="EMBL" id="KE356561">
    <property type="protein sequence ID" value="ERG95827.1"/>
    <property type="molecule type" value="Genomic_DNA"/>
</dbReference>
<protein>
    <recommendedName>
        <fullName evidence="1">HVO-0234-like beta-propeller domain-containing protein</fullName>
    </recommendedName>
</protein>
<reference evidence="2 3" key="1">
    <citation type="journal article" date="2013" name="PLoS ONE">
        <title>Assembly-driven community genomics of a hypersaline microbial ecosystem.</title>
        <authorList>
            <person name="Podell S."/>
            <person name="Ugalde J.A."/>
            <person name="Narasingarao P."/>
            <person name="Banfield J.F."/>
            <person name="Heidelberg K.B."/>
            <person name="Allen E.E."/>
        </authorList>
    </citation>
    <scope>NUCLEOTIDE SEQUENCE [LARGE SCALE GENOMIC DNA]</scope>
    <source>
        <strain evidence="3">J07HQW2</strain>
    </source>
</reference>
<dbReference type="STRING" id="1238425.J07HQW2_02287"/>
<name>U1PPY5_9EURY</name>
<dbReference type="AlphaFoldDB" id="U1PPY5"/>
<proteinExistence type="predicted"/>
<dbReference type="eggNOG" id="arCOG04726">
    <property type="taxonomic scope" value="Archaea"/>
</dbReference>
<sequence length="337" mass="35158">MPTIDEKRVYTDAAGTETVYLGSELGVLRVTVSDAVVGEFSLVYRGSVHDIATAGPYISVAADDGVLLADHRRTSVEDGEDEPTTDELQFHNIGVGIDTATAVEFEINDSEIIALIAGDMSGGIHRLTTPLDDVFESAERTLAAWNSVDVSSSINAIDMPLVATTDGVFEVSPDAPAGVTISYVGLDSTHDVDAEAEPIAATADGLYVLANGWMSIPSIGQVSESVDIRRSSAETVRAHAVCGGSLFACHVGDTGGLVPDMGACWESVTLPITEPIVAVTHSPTATYAVTTDGTLVACVDDNPDNGNKNADEDEAEWHHRSLGVTGVVAVAVSHMSS</sequence>
<feature type="domain" description="HVO-0234-like beta-propeller" evidence="1">
    <location>
        <begin position="3"/>
        <end position="332"/>
    </location>
</feature>
<evidence type="ECO:0000313" key="3">
    <source>
        <dbReference type="Proteomes" id="UP000030710"/>
    </source>
</evidence>
<dbReference type="InterPro" id="IPR056505">
    <property type="entry name" value="Beta-prop_HVO_0234"/>
</dbReference>
<accession>U1PPY5</accession>
<dbReference type="Proteomes" id="UP000030710">
    <property type="component" value="Unassembled WGS sequence"/>
</dbReference>
<evidence type="ECO:0000313" key="2">
    <source>
        <dbReference type="EMBL" id="ERG95827.1"/>
    </source>
</evidence>
<dbReference type="RefSeq" id="WP_021055299.1">
    <property type="nucleotide sequence ID" value="NZ_KE356561.1"/>
</dbReference>